<evidence type="ECO:0008006" key="5">
    <source>
        <dbReference type="Google" id="ProtNLM"/>
    </source>
</evidence>
<protein>
    <recommendedName>
        <fullName evidence="5">mTERF domain-containing protein 1, mitochondrial</fullName>
    </recommendedName>
</protein>
<dbReference type="Pfam" id="PF02536">
    <property type="entry name" value="mTERF"/>
    <property type="match status" value="1"/>
</dbReference>
<keyword evidence="2" id="KW-0805">Transcription regulation</keyword>
<reference evidence="4" key="1">
    <citation type="submission" date="2015-08" db="EMBL/GenBank/DDBJ databases">
        <authorList>
            <person name="Babu N.S."/>
            <person name="Beckwith C.J."/>
            <person name="Beseler K.G."/>
            <person name="Brison A."/>
            <person name="Carone J.V."/>
            <person name="Caskin T.P."/>
            <person name="Diamond M."/>
            <person name="Durham M.E."/>
            <person name="Foxe J.M."/>
            <person name="Go M."/>
            <person name="Henderson B.A."/>
            <person name="Jones I.B."/>
            <person name="McGettigan J.A."/>
            <person name="Micheletti S.J."/>
            <person name="Nasrallah M.E."/>
            <person name="Ortiz D."/>
            <person name="Piller C.R."/>
            <person name="Privatt S.R."/>
            <person name="Schneider S.L."/>
            <person name="Sharp S."/>
            <person name="Smith T.C."/>
            <person name="Stanton J.D."/>
            <person name="Ullery H.E."/>
            <person name="Wilson R.J."/>
            <person name="Serrano M.G."/>
            <person name="Buck G."/>
            <person name="Lee V."/>
            <person name="Wang Y."/>
            <person name="Carvalho R."/>
            <person name="Voegtly L."/>
            <person name="Shi R."/>
            <person name="Duckworth R."/>
            <person name="Johnson A."/>
            <person name="Loviza R."/>
            <person name="Walstead R."/>
            <person name="Shah Z."/>
            <person name="Kiflezghi M."/>
            <person name="Wade K."/>
            <person name="Ball S.L."/>
            <person name="Bradley K.W."/>
            <person name="Asai D.J."/>
            <person name="Bowman C.A."/>
            <person name="Russell D.A."/>
            <person name="Pope W.H."/>
            <person name="Jacobs-Sera D."/>
            <person name="Hendrix R.W."/>
            <person name="Hatfull G.F."/>
        </authorList>
    </citation>
    <scope>NUCLEOTIDE SEQUENCE</scope>
</reference>
<comment type="similarity">
    <text evidence="1">Belongs to the mTERF family.</text>
</comment>
<dbReference type="PANTHER" id="PTHR13068">
    <property type="entry name" value="CGI-12 PROTEIN-RELATED"/>
    <property type="match status" value="1"/>
</dbReference>
<dbReference type="InterPro" id="IPR038538">
    <property type="entry name" value="MTERF_sf"/>
</dbReference>
<dbReference type="EMBL" id="GDKF01002083">
    <property type="protein sequence ID" value="JAT76539.1"/>
    <property type="molecule type" value="Transcribed_RNA"/>
</dbReference>
<organism evidence="4">
    <name type="scientific">Auxenochlorella protothecoides</name>
    <name type="common">Green microalga</name>
    <name type="synonym">Chlorella protothecoides</name>
    <dbReference type="NCBI Taxonomy" id="3075"/>
    <lineage>
        <taxon>Eukaryota</taxon>
        <taxon>Viridiplantae</taxon>
        <taxon>Chlorophyta</taxon>
        <taxon>core chlorophytes</taxon>
        <taxon>Trebouxiophyceae</taxon>
        <taxon>Chlorellales</taxon>
        <taxon>Chlorellaceae</taxon>
        <taxon>Auxenochlorella</taxon>
    </lineage>
</organism>
<evidence type="ECO:0000256" key="3">
    <source>
        <dbReference type="ARBA" id="ARBA00022946"/>
    </source>
</evidence>
<evidence type="ECO:0000256" key="1">
    <source>
        <dbReference type="ARBA" id="ARBA00007692"/>
    </source>
</evidence>
<dbReference type="GO" id="GO:0006353">
    <property type="term" value="P:DNA-templated transcription termination"/>
    <property type="evidence" value="ECO:0007669"/>
    <property type="project" value="UniProtKB-KW"/>
</dbReference>
<keyword evidence="3" id="KW-0809">Transit peptide</keyword>
<dbReference type="GO" id="GO:0003676">
    <property type="term" value="F:nucleic acid binding"/>
    <property type="evidence" value="ECO:0007669"/>
    <property type="project" value="InterPro"/>
</dbReference>
<name>A0A1D2ABD6_AUXPR</name>
<accession>A0A1D2ABD6</accession>
<dbReference type="PANTHER" id="PTHR13068:SF151">
    <property type="entry name" value="TRANSCRIPTION TERMINATION FACTOR MTERF9, CHLOROPLASTIC"/>
    <property type="match status" value="1"/>
</dbReference>
<dbReference type="AlphaFoldDB" id="A0A1D2ABD6"/>
<evidence type="ECO:0000313" key="4">
    <source>
        <dbReference type="EMBL" id="JAT76539.1"/>
    </source>
</evidence>
<dbReference type="InterPro" id="IPR003690">
    <property type="entry name" value="MTERF"/>
</dbReference>
<gene>
    <name evidence="4" type="ORF">g.31605</name>
</gene>
<sequence>MSYPRSLANVIRQFVSHSRRDDLDWRACRSFASATTPDLLATARVSRAQQQGELASASDLRFSTEQAQTPPASPAASFLASLDIAPYHIDKMAKAYPAILRADPGDMQANADALSRLGFSQRDVRVLWRGYPPIAYQTGNRNPIPRIASLISWMRGYGVTQEDAVCKIRWSPKVTTTSITNRLEPNIRWVARTLGIPHADAAKVLLGDVHKLHGTQSTLKRIFDAAQSMGFTQKELASICIRHPMFMEIGFHRLDTQRKMQFMREELGVDLVEAMRKNPSVFRFSLLRITSRSIFARERRATHPHVKTYGIHALVDMTPSKFLERMDATPEEFEAWMEAWVKTPQALRWLEGTRYFNRPREKCWGK</sequence>
<keyword evidence="2" id="KW-0804">Transcription</keyword>
<keyword evidence="2" id="KW-0806">Transcription termination</keyword>
<proteinExistence type="inferred from homology"/>
<evidence type="ECO:0000256" key="2">
    <source>
        <dbReference type="ARBA" id="ARBA00022472"/>
    </source>
</evidence>
<dbReference type="Gene3D" id="1.25.70.10">
    <property type="entry name" value="Transcription termination factor 3, mitochondrial"/>
    <property type="match status" value="2"/>
</dbReference>